<dbReference type="InterPro" id="IPR002347">
    <property type="entry name" value="SDR_fam"/>
</dbReference>
<dbReference type="InterPro" id="IPR036291">
    <property type="entry name" value="NAD(P)-bd_dom_sf"/>
</dbReference>
<evidence type="ECO:0000313" key="2">
    <source>
        <dbReference type="Proteomes" id="UP000230750"/>
    </source>
</evidence>
<organism evidence="1 2">
    <name type="scientific">Stichopus japonicus</name>
    <name type="common">Sea cucumber</name>
    <dbReference type="NCBI Taxonomy" id="307972"/>
    <lineage>
        <taxon>Eukaryota</taxon>
        <taxon>Metazoa</taxon>
        <taxon>Echinodermata</taxon>
        <taxon>Eleutherozoa</taxon>
        <taxon>Echinozoa</taxon>
        <taxon>Holothuroidea</taxon>
        <taxon>Aspidochirotacea</taxon>
        <taxon>Aspidochirotida</taxon>
        <taxon>Stichopodidae</taxon>
        <taxon>Apostichopus</taxon>
    </lineage>
</organism>
<dbReference type="SUPFAM" id="SSF51735">
    <property type="entry name" value="NAD(P)-binding Rossmann-fold domains"/>
    <property type="match status" value="1"/>
</dbReference>
<comment type="caution">
    <text evidence="1">The sequence shown here is derived from an EMBL/GenBank/DDBJ whole genome shotgun (WGS) entry which is preliminary data.</text>
</comment>
<evidence type="ECO:0000313" key="1">
    <source>
        <dbReference type="EMBL" id="PIK54703.1"/>
    </source>
</evidence>
<gene>
    <name evidence="1" type="ORF">BSL78_08398</name>
</gene>
<dbReference type="EMBL" id="MRZV01000237">
    <property type="protein sequence ID" value="PIK54703.1"/>
    <property type="molecule type" value="Genomic_DNA"/>
</dbReference>
<accession>A0A2G8L377</accession>
<keyword evidence="2" id="KW-1185">Reference proteome</keyword>
<protein>
    <submittedName>
        <fullName evidence="1">Uncharacterized protein</fullName>
    </submittedName>
</protein>
<dbReference type="AlphaFoldDB" id="A0A2G8L377"/>
<dbReference type="Pfam" id="PF13561">
    <property type="entry name" value="adh_short_C2"/>
    <property type="match status" value="1"/>
</dbReference>
<proteinExistence type="predicted"/>
<dbReference type="Gene3D" id="3.40.50.720">
    <property type="entry name" value="NAD(P)-binding Rossmann-like Domain"/>
    <property type="match status" value="1"/>
</dbReference>
<reference evidence="1 2" key="1">
    <citation type="journal article" date="2017" name="PLoS Biol.">
        <title>The sea cucumber genome provides insights into morphological evolution and visceral regeneration.</title>
        <authorList>
            <person name="Zhang X."/>
            <person name="Sun L."/>
            <person name="Yuan J."/>
            <person name="Sun Y."/>
            <person name="Gao Y."/>
            <person name="Zhang L."/>
            <person name="Li S."/>
            <person name="Dai H."/>
            <person name="Hamel J.F."/>
            <person name="Liu C."/>
            <person name="Yu Y."/>
            <person name="Liu S."/>
            <person name="Lin W."/>
            <person name="Guo K."/>
            <person name="Jin S."/>
            <person name="Xu P."/>
            <person name="Storey K.B."/>
            <person name="Huan P."/>
            <person name="Zhang T."/>
            <person name="Zhou Y."/>
            <person name="Zhang J."/>
            <person name="Lin C."/>
            <person name="Li X."/>
            <person name="Xing L."/>
            <person name="Huo D."/>
            <person name="Sun M."/>
            <person name="Wang L."/>
            <person name="Mercier A."/>
            <person name="Li F."/>
            <person name="Yang H."/>
            <person name="Xiang J."/>
        </authorList>
    </citation>
    <scope>NUCLEOTIDE SEQUENCE [LARGE SCALE GENOMIC DNA]</scope>
    <source>
        <strain evidence="1">Shaxun</strain>
        <tissue evidence="1">Muscle</tissue>
    </source>
</reference>
<name>A0A2G8L377_STIJA</name>
<dbReference type="Proteomes" id="UP000230750">
    <property type="component" value="Unassembled WGS sequence"/>
</dbReference>
<sequence>METSKNGVVGVRGRGVSDAAYQGHLKKMSVDPKASRLGKPSEVGSLVAFLLSEDSTFINGESITCAGGVGSSRYC</sequence>
<dbReference type="OrthoDB" id="6046936at2759"/>